<dbReference type="PATRIC" id="fig|1122985.7.peg.1402"/>
<comment type="caution">
    <text evidence="1">The sequence shown here is derived from an EMBL/GenBank/DDBJ whole genome shotgun (WGS) entry which is preliminary data.</text>
</comment>
<dbReference type="EMBL" id="JNGW01000054">
    <property type="protein sequence ID" value="KDR52572.1"/>
    <property type="molecule type" value="Genomic_DNA"/>
</dbReference>
<reference evidence="1 2" key="1">
    <citation type="submission" date="2013-08" db="EMBL/GenBank/DDBJ databases">
        <authorList>
            <person name="Weinstock G."/>
            <person name="Sodergren E."/>
            <person name="Wylie T."/>
            <person name="Fulton L."/>
            <person name="Fulton R."/>
            <person name="Fronick C."/>
            <person name="O'Laughlin M."/>
            <person name="Godfrey J."/>
            <person name="Miner T."/>
            <person name="Herter B."/>
            <person name="Appelbaum E."/>
            <person name="Cordes M."/>
            <person name="Lek S."/>
            <person name="Wollam A."/>
            <person name="Pepin K.H."/>
            <person name="Palsikar V.B."/>
            <person name="Mitreva M."/>
            <person name="Wilson R.K."/>
        </authorList>
    </citation>
    <scope>NUCLEOTIDE SEQUENCE [LARGE SCALE GENOMIC DNA]</scope>
    <source>
        <strain evidence="1 2">ATCC 15930</strain>
    </source>
</reference>
<protein>
    <submittedName>
        <fullName evidence="1">Uncharacterized protein</fullName>
    </submittedName>
</protein>
<evidence type="ECO:0000313" key="1">
    <source>
        <dbReference type="EMBL" id="KDR52572.1"/>
    </source>
</evidence>
<dbReference type="HOGENOM" id="CLU_200508_1_0_10"/>
<organism evidence="1 2">
    <name type="scientific">Hoylesella loescheii DSM 19665 = JCM 12249 = ATCC 15930</name>
    <dbReference type="NCBI Taxonomy" id="1122985"/>
    <lineage>
        <taxon>Bacteria</taxon>
        <taxon>Pseudomonadati</taxon>
        <taxon>Bacteroidota</taxon>
        <taxon>Bacteroidia</taxon>
        <taxon>Bacteroidales</taxon>
        <taxon>Prevotellaceae</taxon>
        <taxon>Hoylesella</taxon>
    </lineage>
</organism>
<evidence type="ECO:0000313" key="2">
    <source>
        <dbReference type="Proteomes" id="UP000027442"/>
    </source>
</evidence>
<accession>A0A069QIP7</accession>
<gene>
    <name evidence="1" type="ORF">HMPREF1991_01349</name>
</gene>
<name>A0A069QIP7_HOYLO</name>
<dbReference type="AlphaFoldDB" id="A0A069QIP7"/>
<proteinExistence type="predicted"/>
<sequence length="48" mass="5220">MITKYLHEFGIKHCRYAFCCVALVGEKAISLPIQSCSGGMVSCPELAN</sequence>
<dbReference type="Proteomes" id="UP000027442">
    <property type="component" value="Unassembled WGS sequence"/>
</dbReference>
<keyword evidence="2" id="KW-1185">Reference proteome</keyword>